<reference evidence="2 3" key="1">
    <citation type="submission" date="2019-07" db="EMBL/GenBank/DDBJ databases">
        <title>Draft Genome Sequences of Bacteroides pyogenes Strains Isolated from the Uterus Holstein Dairy Cows with Metritis.</title>
        <authorList>
            <person name="Cunha F."/>
            <person name="Galvao K.N."/>
            <person name="Jeon S.J."/>
            <person name="Jeong K.C."/>
        </authorList>
    </citation>
    <scope>NUCLEOTIDE SEQUENCE [LARGE SCALE GENOMIC DNA]</scope>
    <source>
        <strain evidence="2 3">KG-31</strain>
    </source>
</reference>
<dbReference type="Proteomes" id="UP000324383">
    <property type="component" value="Unassembled WGS sequence"/>
</dbReference>
<feature type="transmembrane region" description="Helical" evidence="1">
    <location>
        <begin position="34"/>
        <end position="53"/>
    </location>
</feature>
<keyword evidence="3" id="KW-1185">Reference proteome</keyword>
<protein>
    <submittedName>
        <fullName evidence="2">Lysine exporter LysO family protein</fullName>
    </submittedName>
</protein>
<comment type="caution">
    <text evidence="2">The sequence shown here is derived from an EMBL/GenBank/DDBJ whole genome shotgun (WGS) entry which is preliminary data.</text>
</comment>
<keyword evidence="1" id="KW-0472">Membrane</keyword>
<dbReference type="GO" id="GO:0005886">
    <property type="term" value="C:plasma membrane"/>
    <property type="evidence" value="ECO:0007669"/>
    <property type="project" value="TreeGrafter"/>
</dbReference>
<organism evidence="2 3">
    <name type="scientific">Bacteroides pyogenes</name>
    <dbReference type="NCBI Taxonomy" id="310300"/>
    <lineage>
        <taxon>Bacteria</taxon>
        <taxon>Pseudomonadati</taxon>
        <taxon>Bacteroidota</taxon>
        <taxon>Bacteroidia</taxon>
        <taxon>Bacteroidales</taxon>
        <taxon>Bacteroidaceae</taxon>
        <taxon>Bacteroides</taxon>
    </lineage>
</organism>
<dbReference type="InterPro" id="IPR005642">
    <property type="entry name" value="LysO"/>
</dbReference>
<gene>
    <name evidence="2" type="ORF">FNJ60_01645</name>
</gene>
<dbReference type="EMBL" id="VKLW01000002">
    <property type="protein sequence ID" value="TYK35431.1"/>
    <property type="molecule type" value="Genomic_DNA"/>
</dbReference>
<evidence type="ECO:0000313" key="3">
    <source>
        <dbReference type="Proteomes" id="UP000324383"/>
    </source>
</evidence>
<dbReference type="PANTHER" id="PTHR35804">
    <property type="entry name" value="LYSINE EXPORTER LYSO"/>
    <property type="match status" value="1"/>
</dbReference>
<proteinExistence type="predicted"/>
<evidence type="ECO:0000313" key="2">
    <source>
        <dbReference type="EMBL" id="TYK35431.1"/>
    </source>
</evidence>
<feature type="transmembrane region" description="Helical" evidence="1">
    <location>
        <begin position="65"/>
        <end position="85"/>
    </location>
</feature>
<dbReference type="GO" id="GO:0015661">
    <property type="term" value="F:L-lysine efflux transmembrane transporter activity"/>
    <property type="evidence" value="ECO:0007669"/>
    <property type="project" value="InterPro"/>
</dbReference>
<evidence type="ECO:0000256" key="1">
    <source>
        <dbReference type="SAM" id="Phobius"/>
    </source>
</evidence>
<keyword evidence="1" id="KW-1133">Transmembrane helix</keyword>
<dbReference type="Pfam" id="PF03956">
    <property type="entry name" value="Lys_export"/>
    <property type="match status" value="1"/>
</dbReference>
<sequence>MKGSLIIVAFFVLGTVVGLTDLFPFDLADTDISYYALCALMFCVGLGVGNDPQTLKNFRSLNPRLVFLPVMTIVGTLAGSAVVSMLLSHRSVADCLAVGSGFGYYSLSSIFITESKGPELGTIALLANICREILTLLAAPLLVRWFGNLAPISAGGATTMDTTLPIITRTAGQEYVVLSIFHGFLVDFSVPFLVTLFCSI</sequence>
<keyword evidence="1" id="KW-0812">Transmembrane</keyword>
<dbReference type="RefSeq" id="WP_027324106.1">
    <property type="nucleotide sequence ID" value="NZ_CAMBON010000004.1"/>
</dbReference>
<feature type="transmembrane region" description="Helical" evidence="1">
    <location>
        <begin position="175"/>
        <end position="198"/>
    </location>
</feature>
<dbReference type="PANTHER" id="PTHR35804:SF1">
    <property type="entry name" value="LYSINE EXPORTER LYSO"/>
    <property type="match status" value="1"/>
</dbReference>
<dbReference type="AlphaFoldDB" id="A0A5D3EIU9"/>
<name>A0A5D3EIU9_9BACE</name>
<accession>A0A5D3EIU9</accession>